<evidence type="ECO:0000256" key="2">
    <source>
        <dbReference type="ARBA" id="ARBA00071116"/>
    </source>
</evidence>
<organism evidence="6 7">
    <name type="scientific">Setaria italica</name>
    <name type="common">Foxtail millet</name>
    <name type="synonym">Panicum italicum</name>
    <dbReference type="NCBI Taxonomy" id="4555"/>
    <lineage>
        <taxon>Eukaryota</taxon>
        <taxon>Viridiplantae</taxon>
        <taxon>Streptophyta</taxon>
        <taxon>Embryophyta</taxon>
        <taxon>Tracheophyta</taxon>
        <taxon>Spermatophyta</taxon>
        <taxon>Magnoliopsida</taxon>
        <taxon>Liliopsida</taxon>
        <taxon>Poales</taxon>
        <taxon>Poaceae</taxon>
        <taxon>PACMAD clade</taxon>
        <taxon>Panicoideae</taxon>
        <taxon>Panicodae</taxon>
        <taxon>Paniceae</taxon>
        <taxon>Cenchrinae</taxon>
        <taxon>Setaria</taxon>
    </lineage>
</organism>
<feature type="compositionally biased region" description="Basic residues" evidence="3">
    <location>
        <begin position="358"/>
        <end position="377"/>
    </location>
</feature>
<feature type="domain" description="VWFA" evidence="4">
    <location>
        <begin position="5"/>
        <end position="191"/>
    </location>
</feature>
<sequence>MVLEATMICIDNSEWMRNGDYRPSRFADQSDAVGIVCNLKMQANPESTVGVLAMAGTGPGVNVIVTPTDDVGKVLASMHGLEIGGEANLTVAIQVAQLALKNRQNKQQQQRIIVFIGSPVLDDKYALEAIGKRLKKNNIAIDVVDFGESGNEKPEKLEALVAAVSSGGNSHIIHVPPGEYLLSDAIISSPILAQGNESGFGSVASGASGFEFGLDPELALALQSIGQRQSSTSNDDTVMVEAESEPNLCTDDKRNLQKDEEDQLLQQANEMLIEYGNHRALHAADDELFDVDEVALVLQMSVQEEETGTQSDMSELFDNQPFAQYVTYALPGVDLNNLSNKDLQEWHELLIGTSEAKKQRKKQKKKQHKKQQKKREG</sequence>
<dbReference type="GO" id="GO:0031593">
    <property type="term" value="F:polyubiquitin modification-dependent protein binding"/>
    <property type="evidence" value="ECO:0000318"/>
    <property type="project" value="GO_Central"/>
</dbReference>
<dbReference type="InterPro" id="IPR027040">
    <property type="entry name" value="PSMD4"/>
</dbReference>
<reference evidence="6" key="3">
    <citation type="submission" date="2018-08" db="UniProtKB">
        <authorList>
            <consortium name="EnsemblPlants"/>
        </authorList>
    </citation>
    <scope>IDENTIFICATION</scope>
    <source>
        <strain evidence="6">Yugu1</strain>
    </source>
</reference>
<dbReference type="OrthoDB" id="1731724at2759"/>
<dbReference type="PANTHER" id="PTHR10223">
    <property type="entry name" value="26S PROTEASOME NON-ATPASE REGULATORY SUBUNIT 4"/>
    <property type="match status" value="1"/>
</dbReference>
<dbReference type="GO" id="GO:0005634">
    <property type="term" value="C:nucleus"/>
    <property type="evidence" value="ECO:0000318"/>
    <property type="project" value="GO_Central"/>
</dbReference>
<name>K4ABE4_SETIT</name>
<dbReference type="GO" id="GO:0005829">
    <property type="term" value="C:cytosol"/>
    <property type="evidence" value="ECO:0000318"/>
    <property type="project" value="GO_Central"/>
</dbReference>
<dbReference type="GO" id="GO:0008540">
    <property type="term" value="C:proteasome regulatory particle, base subcomplex"/>
    <property type="evidence" value="ECO:0000318"/>
    <property type="project" value="GO_Central"/>
</dbReference>
<dbReference type="EnsemblPlants" id="KQK89534">
    <property type="protein sequence ID" value="KQK89534"/>
    <property type="gene ID" value="SETIT_036201mg"/>
</dbReference>
<feature type="region of interest" description="Disordered" evidence="3">
    <location>
        <begin position="354"/>
        <end position="377"/>
    </location>
</feature>
<dbReference type="InterPro" id="IPR002035">
    <property type="entry name" value="VWF_A"/>
</dbReference>
<dbReference type="RefSeq" id="XP_012704686.1">
    <property type="nucleotide sequence ID" value="XM_012849232.2"/>
</dbReference>
<dbReference type="HOGENOM" id="CLU_033293_0_0_1"/>
<dbReference type="InterPro" id="IPR036465">
    <property type="entry name" value="vWFA_dom_sf"/>
</dbReference>
<accession>K4ABE4</accession>
<dbReference type="Proteomes" id="UP000004995">
    <property type="component" value="Unassembled WGS sequence"/>
</dbReference>
<dbReference type="AlphaFoldDB" id="K4ABE4"/>
<keyword evidence="7" id="KW-1185">Reference proteome</keyword>
<dbReference type="KEGG" id="sita:101776068"/>
<dbReference type="Gramene" id="KQK89534">
    <property type="protein sequence ID" value="KQK89534"/>
    <property type="gene ID" value="SETIT_036201mg"/>
</dbReference>
<dbReference type="PANTHER" id="PTHR10223:SF0">
    <property type="entry name" value="26S PROTEASOME NON-ATPASE REGULATORY SUBUNIT 4"/>
    <property type="match status" value="1"/>
</dbReference>
<dbReference type="GeneID" id="101776068"/>
<evidence type="ECO:0000313" key="6">
    <source>
        <dbReference type="EnsemblPlants" id="KQK89534"/>
    </source>
</evidence>
<evidence type="ECO:0000259" key="4">
    <source>
        <dbReference type="PROSITE" id="PS50234"/>
    </source>
</evidence>
<dbReference type="EMBL" id="AGNK02005744">
    <property type="status" value="NOT_ANNOTATED_CDS"/>
    <property type="molecule type" value="Genomic_DNA"/>
</dbReference>
<dbReference type="Pfam" id="PF13519">
    <property type="entry name" value="VWA_2"/>
    <property type="match status" value="1"/>
</dbReference>
<evidence type="ECO:0000313" key="5">
    <source>
        <dbReference type="EMBL" id="RCV43378.1"/>
    </source>
</evidence>
<evidence type="ECO:0000313" key="7">
    <source>
        <dbReference type="Proteomes" id="UP000004995"/>
    </source>
</evidence>
<dbReference type="eggNOG" id="KOG2884">
    <property type="taxonomic scope" value="Eukaryota"/>
</dbReference>
<dbReference type="SUPFAM" id="SSF53300">
    <property type="entry name" value="vWA-like"/>
    <property type="match status" value="1"/>
</dbReference>
<reference evidence="5" key="2">
    <citation type="submission" date="2015-07" db="EMBL/GenBank/DDBJ databases">
        <authorList>
            <person name="Noorani M."/>
        </authorList>
    </citation>
    <scope>NUCLEOTIDE SEQUENCE</scope>
    <source>
        <strain evidence="5">Yugu1</strain>
    </source>
</reference>
<dbReference type="OMA" id="NEMLIEY"/>
<dbReference type="EMBL" id="CM003536">
    <property type="protein sequence ID" value="RCV43378.1"/>
    <property type="molecule type" value="Genomic_DNA"/>
</dbReference>
<gene>
    <name evidence="6" type="primary">LOC101776068</name>
    <name evidence="5" type="ORF">SETIT_9G289600v2</name>
</gene>
<dbReference type="PROSITE" id="PS50234">
    <property type="entry name" value="VWFA"/>
    <property type="match status" value="1"/>
</dbReference>
<dbReference type="SMART" id="SM00327">
    <property type="entry name" value="VWA"/>
    <property type="match status" value="1"/>
</dbReference>
<reference evidence="5 7" key="1">
    <citation type="journal article" date="2012" name="Nat. Biotechnol.">
        <title>Reference genome sequence of the model plant Setaria.</title>
        <authorList>
            <person name="Bennetzen J.L."/>
            <person name="Schmutz J."/>
            <person name="Wang H."/>
            <person name="Percifield R."/>
            <person name="Hawkins J."/>
            <person name="Pontaroli A.C."/>
            <person name="Estep M."/>
            <person name="Feng L."/>
            <person name="Vaughn J.N."/>
            <person name="Grimwood J."/>
            <person name="Jenkins J."/>
            <person name="Barry K."/>
            <person name="Lindquist E."/>
            <person name="Hellsten U."/>
            <person name="Deshpande S."/>
            <person name="Wang X."/>
            <person name="Wu X."/>
            <person name="Mitros T."/>
            <person name="Triplett J."/>
            <person name="Yang X."/>
            <person name="Ye C.Y."/>
            <person name="Mauro-Herrera M."/>
            <person name="Wang L."/>
            <person name="Li P."/>
            <person name="Sharma M."/>
            <person name="Sharma R."/>
            <person name="Ronald P.C."/>
            <person name="Panaud O."/>
            <person name="Kellogg E.A."/>
            <person name="Brutnell T.P."/>
            <person name="Doust A.N."/>
            <person name="Tuskan G.A."/>
            <person name="Rokhsar D."/>
            <person name="Devos K.M."/>
        </authorList>
    </citation>
    <scope>NUCLEOTIDE SEQUENCE [LARGE SCALE GENOMIC DNA]</scope>
    <source>
        <strain evidence="7">cv. Yugu1</strain>
        <strain evidence="5">Yugu1</strain>
    </source>
</reference>
<proteinExistence type="predicted"/>
<dbReference type="Gene3D" id="3.40.50.410">
    <property type="entry name" value="von Willebrand factor, type A domain"/>
    <property type="match status" value="1"/>
</dbReference>
<dbReference type="GO" id="GO:0043161">
    <property type="term" value="P:proteasome-mediated ubiquitin-dependent protein catabolic process"/>
    <property type="evidence" value="ECO:0000318"/>
    <property type="project" value="GO_Central"/>
</dbReference>
<protein>
    <recommendedName>
        <fullName evidence="2">26S proteasome non-ATPase regulatory subunit 4 homolog</fullName>
    </recommendedName>
    <alternativeName>
        <fullName evidence="1">26S proteasome regulatory subunit RPN10</fullName>
    </alternativeName>
</protein>
<evidence type="ECO:0000256" key="1">
    <source>
        <dbReference type="ARBA" id="ARBA00044341"/>
    </source>
</evidence>
<evidence type="ECO:0000256" key="3">
    <source>
        <dbReference type="SAM" id="MobiDB-lite"/>
    </source>
</evidence>
<dbReference type="STRING" id="4555.K4ABE4"/>
<dbReference type="FunFam" id="3.40.50.410:FF:000005">
    <property type="entry name" value="26S proteasome non-ATPase regulatory subunit 4"/>
    <property type="match status" value="1"/>
</dbReference>